<dbReference type="InterPro" id="IPR004087">
    <property type="entry name" value="KH_dom"/>
</dbReference>
<sequence>MADDGGGVRSSAMFEPARIENKRKFQDVAGEDHHHSSFNAAFDVGDGGGGGAAGTAAAVTSGVSYNSVPPPLSEFELAKQRAELIAARLVTGAEGKRPRTEEVLDDHVKGPSRSNGSDLDQGYAGKDDDNRIGFGNSQQQQYQHPPSQEYHQAPQYYNPQGGYTLSRKIDVPNSKVGLVIGKGGETIKYLQHQSGARIQVARDADSDPRLSTRQVELTGTPEQINRAEQLVKDVIAEASAGGPGGLARGFGPPGEQVQVKVPNNKVGLIIGRGGETIKNLQSRCGVRIQVVQNDGETEPGATERLVTLIGNKKATDMAYDLIKEVIDENRVTRGPPGGYHQQGGYRPSGPPQPWVPPAPPPPSYGYQQAPQYMGLPPQYAGPPQPYGGYSQQPTVGYASGWDQRSSAPPAQAQPQSSYDYYGQQGQLQTSQAGTSATDTSGYGYGQQGYYSGYQQQPPAAGYGDLSAAYTQRGYGQQGYAQQGYNAGYGYAQPTQVDQPSLSQAAYAYNQPQTGYTTQPNESAGSAAAPYDYNTAAVPTSSSAAATTQPPAAPIAQN</sequence>
<dbReference type="Gene3D" id="3.30.1370.10">
    <property type="entry name" value="K Homology domain, type 1"/>
    <property type="match status" value="2"/>
</dbReference>
<dbReference type="InterPro" id="IPR036612">
    <property type="entry name" value="KH_dom_type_1_sf"/>
</dbReference>
<feature type="compositionally biased region" description="Polar residues" evidence="3">
    <location>
        <begin position="429"/>
        <end position="439"/>
    </location>
</feature>
<dbReference type="SUPFAM" id="SSF54791">
    <property type="entry name" value="Eukaryotic type KH-domain (KH-domain type I)"/>
    <property type="match status" value="2"/>
</dbReference>
<reference evidence="5" key="1">
    <citation type="submission" date="2024-02" db="EMBL/GenBank/DDBJ databases">
        <authorList>
            <consortium name="ELIXIR-Norway"/>
            <consortium name="Elixir Norway"/>
        </authorList>
    </citation>
    <scope>NUCLEOTIDE SEQUENCE</scope>
</reference>
<evidence type="ECO:0000313" key="5">
    <source>
        <dbReference type="EMBL" id="CAK9207583.1"/>
    </source>
</evidence>
<gene>
    <name evidence="5" type="ORF">CSSPTR1EN2_LOCUS8879</name>
</gene>
<evidence type="ECO:0000256" key="2">
    <source>
        <dbReference type="PROSITE-ProRule" id="PRU00117"/>
    </source>
</evidence>
<feature type="region of interest" description="Disordered" evidence="3">
    <location>
        <begin position="537"/>
        <end position="557"/>
    </location>
</feature>
<feature type="region of interest" description="Disordered" evidence="3">
    <location>
        <begin position="330"/>
        <end position="439"/>
    </location>
</feature>
<dbReference type="PANTHER" id="PTHR10288">
    <property type="entry name" value="KH DOMAIN CONTAINING RNA BINDING PROTEIN"/>
    <property type="match status" value="1"/>
</dbReference>
<feature type="domain" description="K Homology" evidence="4">
    <location>
        <begin position="253"/>
        <end position="327"/>
    </location>
</feature>
<feature type="region of interest" description="Disordered" evidence="3">
    <location>
        <begin position="95"/>
        <end position="161"/>
    </location>
</feature>
<dbReference type="InterPro" id="IPR004088">
    <property type="entry name" value="KH_dom_type_1"/>
</dbReference>
<evidence type="ECO:0000256" key="1">
    <source>
        <dbReference type="ARBA" id="ARBA00022737"/>
    </source>
</evidence>
<name>A0ABP0TY67_9BRYO</name>
<feature type="compositionally biased region" description="Low complexity" evidence="3">
    <location>
        <begin position="137"/>
        <end position="152"/>
    </location>
</feature>
<dbReference type="SMART" id="SM00322">
    <property type="entry name" value="KH"/>
    <property type="match status" value="2"/>
</dbReference>
<evidence type="ECO:0000256" key="3">
    <source>
        <dbReference type="SAM" id="MobiDB-lite"/>
    </source>
</evidence>
<keyword evidence="1" id="KW-0677">Repeat</keyword>
<dbReference type="Proteomes" id="UP001497512">
    <property type="component" value="Chromosome 16"/>
</dbReference>
<accession>A0ABP0TY67</accession>
<feature type="domain" description="K Homology" evidence="4">
    <location>
        <begin position="163"/>
        <end position="236"/>
    </location>
</feature>
<dbReference type="CDD" id="cd00105">
    <property type="entry name" value="KH-I"/>
    <property type="match status" value="1"/>
</dbReference>
<organism evidence="5 6">
    <name type="scientific">Sphagnum troendelagicum</name>
    <dbReference type="NCBI Taxonomy" id="128251"/>
    <lineage>
        <taxon>Eukaryota</taxon>
        <taxon>Viridiplantae</taxon>
        <taxon>Streptophyta</taxon>
        <taxon>Embryophyta</taxon>
        <taxon>Bryophyta</taxon>
        <taxon>Sphagnophytina</taxon>
        <taxon>Sphagnopsida</taxon>
        <taxon>Sphagnales</taxon>
        <taxon>Sphagnaceae</taxon>
        <taxon>Sphagnum</taxon>
    </lineage>
</organism>
<dbReference type="Pfam" id="PF00013">
    <property type="entry name" value="KH_1"/>
    <property type="match status" value="2"/>
</dbReference>
<keyword evidence="6" id="KW-1185">Reference proteome</keyword>
<feature type="region of interest" description="Disordered" evidence="3">
    <location>
        <begin position="1"/>
        <end position="32"/>
    </location>
</feature>
<feature type="compositionally biased region" description="Basic and acidic residues" evidence="3">
    <location>
        <begin position="95"/>
        <end position="109"/>
    </location>
</feature>
<feature type="compositionally biased region" description="Low complexity" evidence="3">
    <location>
        <begin position="405"/>
        <end position="428"/>
    </location>
</feature>
<feature type="compositionally biased region" description="Basic and acidic residues" evidence="3">
    <location>
        <begin position="17"/>
        <end position="32"/>
    </location>
</feature>
<keyword evidence="2" id="KW-0694">RNA-binding</keyword>
<protein>
    <recommendedName>
        <fullName evidence="4">K Homology domain-containing protein</fullName>
    </recommendedName>
</protein>
<feature type="compositionally biased region" description="Pro residues" evidence="3">
    <location>
        <begin position="348"/>
        <end position="363"/>
    </location>
</feature>
<dbReference type="EMBL" id="OZ019908">
    <property type="protein sequence ID" value="CAK9207583.1"/>
    <property type="molecule type" value="Genomic_DNA"/>
</dbReference>
<dbReference type="PROSITE" id="PS50084">
    <property type="entry name" value="KH_TYPE_1"/>
    <property type="match status" value="2"/>
</dbReference>
<proteinExistence type="predicted"/>
<evidence type="ECO:0000313" key="6">
    <source>
        <dbReference type="Proteomes" id="UP001497512"/>
    </source>
</evidence>
<evidence type="ECO:0000259" key="4">
    <source>
        <dbReference type="SMART" id="SM00322"/>
    </source>
</evidence>